<evidence type="ECO:0000313" key="7">
    <source>
        <dbReference type="Proteomes" id="UP000192418"/>
    </source>
</evidence>
<feature type="transmembrane region" description="Helical" evidence="4">
    <location>
        <begin position="115"/>
        <end position="132"/>
    </location>
</feature>
<dbReference type="EMBL" id="FWXY01000013">
    <property type="protein sequence ID" value="SMC87336.1"/>
    <property type="molecule type" value="Genomic_DNA"/>
</dbReference>
<evidence type="ECO:0000256" key="1">
    <source>
        <dbReference type="ARBA" id="ARBA00022692"/>
    </source>
</evidence>
<keyword evidence="7" id="KW-1185">Reference proteome</keyword>
<keyword evidence="2 4" id="KW-1133">Transmembrane helix</keyword>
<feature type="transmembrane region" description="Helical" evidence="4">
    <location>
        <begin position="53"/>
        <end position="74"/>
    </location>
</feature>
<evidence type="ECO:0000256" key="3">
    <source>
        <dbReference type="ARBA" id="ARBA00023136"/>
    </source>
</evidence>
<dbReference type="InterPro" id="IPR011701">
    <property type="entry name" value="MFS"/>
</dbReference>
<dbReference type="Pfam" id="PF07690">
    <property type="entry name" value="MFS_1"/>
    <property type="match status" value="1"/>
</dbReference>
<gene>
    <name evidence="6" type="ORF">SAMN02746065_11346</name>
</gene>
<evidence type="ECO:0000259" key="5">
    <source>
        <dbReference type="PROSITE" id="PS50850"/>
    </source>
</evidence>
<dbReference type="InterPro" id="IPR036259">
    <property type="entry name" value="MFS_trans_sf"/>
</dbReference>
<keyword evidence="3 4" id="KW-0472">Membrane</keyword>
<name>A0A1W2CQT4_9BACT</name>
<dbReference type="STRING" id="1121400.SAMN02746065_11346"/>
<dbReference type="PROSITE" id="PS50850">
    <property type="entry name" value="MFS"/>
    <property type="match status" value="1"/>
</dbReference>
<dbReference type="PANTHER" id="PTHR23530:SF1">
    <property type="entry name" value="PERMEASE, MAJOR FACILITATOR SUPERFAMILY-RELATED"/>
    <property type="match status" value="1"/>
</dbReference>
<dbReference type="AlphaFoldDB" id="A0A1W2CQT4"/>
<evidence type="ECO:0000256" key="4">
    <source>
        <dbReference type="SAM" id="Phobius"/>
    </source>
</evidence>
<feature type="domain" description="Major facilitator superfamily (MFS) profile" evidence="5">
    <location>
        <begin position="47"/>
        <end position="433"/>
    </location>
</feature>
<feature type="transmembrane region" description="Helical" evidence="4">
    <location>
        <begin position="258"/>
        <end position="277"/>
    </location>
</feature>
<dbReference type="GO" id="GO:0022857">
    <property type="term" value="F:transmembrane transporter activity"/>
    <property type="evidence" value="ECO:0007669"/>
    <property type="project" value="InterPro"/>
</dbReference>
<dbReference type="Proteomes" id="UP000192418">
    <property type="component" value="Unassembled WGS sequence"/>
</dbReference>
<protein>
    <submittedName>
        <fullName evidence="6">Predicted arabinose efflux permease, MFS family</fullName>
    </submittedName>
</protein>
<evidence type="ECO:0000256" key="2">
    <source>
        <dbReference type="ARBA" id="ARBA00022989"/>
    </source>
</evidence>
<feature type="transmembrane region" description="Helical" evidence="4">
    <location>
        <begin position="384"/>
        <end position="402"/>
    </location>
</feature>
<feature type="transmembrane region" description="Helical" evidence="4">
    <location>
        <begin position="208"/>
        <end position="226"/>
    </location>
</feature>
<feature type="transmembrane region" description="Helical" evidence="4">
    <location>
        <begin position="283"/>
        <end position="306"/>
    </location>
</feature>
<dbReference type="SUPFAM" id="SSF103473">
    <property type="entry name" value="MFS general substrate transporter"/>
    <property type="match status" value="1"/>
</dbReference>
<proteinExistence type="predicted"/>
<dbReference type="InterPro" id="IPR053160">
    <property type="entry name" value="MFS_DHA3_Transporter"/>
</dbReference>
<sequence length="447" mass="49713">MHGNYVFSLTSSFSIDIHAILYCSNNAIYINISSGRKNEHHMSMMKQVKSNILRLYIIKISKWLMLTMPIVFLFYRENGLATQDLFVLKAVYSASIVIMEVPSGYFGDMWGRKKSLILGSCLGFLGFLLYSFSSGFWGFLLCEIVLGVGQSFISGSDSAILYDTLLWADKEKQYLKIEGRLISLGNFAEAIAAPIGVLLAAVSLRTTFYCQTLVAFSAIPAALYLFEPHKIKKSQQRAVGHIFSIINYALVQNRALKWNIIFSSVMGTATLTMAWFVQPYLVFISIPLALYGVIIPILNMTTGITAMHAHRLEKKMGMTWTVFFIAASIGCGYIGLGLCHTAWGVLALCFFYVFRGIATPVLRNYINEITPSEIRATVLSVRSLAIRLSFVFVGPVIGWQADISGVPYTLYISGALVLLAGGWSALMLVREQKEKGEIPHLIKDVQI</sequence>
<dbReference type="CDD" id="cd06174">
    <property type="entry name" value="MFS"/>
    <property type="match status" value="1"/>
</dbReference>
<organism evidence="6 7">
    <name type="scientific">Desulfocicer vacuolatum DSM 3385</name>
    <dbReference type="NCBI Taxonomy" id="1121400"/>
    <lineage>
        <taxon>Bacteria</taxon>
        <taxon>Pseudomonadati</taxon>
        <taxon>Thermodesulfobacteriota</taxon>
        <taxon>Desulfobacteria</taxon>
        <taxon>Desulfobacterales</taxon>
        <taxon>Desulfobacteraceae</taxon>
        <taxon>Desulfocicer</taxon>
    </lineage>
</organism>
<reference evidence="6 7" key="1">
    <citation type="submission" date="2017-04" db="EMBL/GenBank/DDBJ databases">
        <authorList>
            <person name="Afonso C.L."/>
            <person name="Miller P.J."/>
            <person name="Scott M.A."/>
            <person name="Spackman E."/>
            <person name="Goraichik I."/>
            <person name="Dimitrov K.M."/>
            <person name="Suarez D.L."/>
            <person name="Swayne D.E."/>
        </authorList>
    </citation>
    <scope>NUCLEOTIDE SEQUENCE [LARGE SCALE GENOMIC DNA]</scope>
    <source>
        <strain evidence="6 7">DSM 3385</strain>
    </source>
</reference>
<dbReference type="InterPro" id="IPR020846">
    <property type="entry name" value="MFS_dom"/>
</dbReference>
<evidence type="ECO:0000313" key="6">
    <source>
        <dbReference type="EMBL" id="SMC87336.1"/>
    </source>
</evidence>
<feature type="transmembrane region" description="Helical" evidence="4">
    <location>
        <begin position="408"/>
        <end position="429"/>
    </location>
</feature>
<feature type="transmembrane region" description="Helical" evidence="4">
    <location>
        <begin position="318"/>
        <end position="336"/>
    </location>
</feature>
<feature type="transmembrane region" description="Helical" evidence="4">
    <location>
        <begin position="86"/>
        <end position="106"/>
    </location>
</feature>
<dbReference type="Gene3D" id="1.20.1250.20">
    <property type="entry name" value="MFS general substrate transporter like domains"/>
    <property type="match status" value="1"/>
</dbReference>
<dbReference type="PANTHER" id="PTHR23530">
    <property type="entry name" value="TRANSPORT PROTEIN-RELATED"/>
    <property type="match status" value="1"/>
</dbReference>
<feature type="transmembrane region" description="Helical" evidence="4">
    <location>
        <begin position="342"/>
        <end position="363"/>
    </location>
</feature>
<feature type="transmembrane region" description="Helical" evidence="4">
    <location>
        <begin position="12"/>
        <end position="32"/>
    </location>
</feature>
<accession>A0A1W2CQT4</accession>
<feature type="transmembrane region" description="Helical" evidence="4">
    <location>
        <begin position="181"/>
        <end position="202"/>
    </location>
</feature>
<keyword evidence="1 4" id="KW-0812">Transmembrane</keyword>
<feature type="transmembrane region" description="Helical" evidence="4">
    <location>
        <begin position="138"/>
        <end position="160"/>
    </location>
</feature>